<comment type="caution">
    <text evidence="3">The sequence shown here is derived from an EMBL/GenBank/DDBJ whole genome shotgun (WGS) entry which is preliminary data.</text>
</comment>
<dbReference type="EMBL" id="JAAOAM010000026">
    <property type="protein sequence ID" value="KAF5556355.1"/>
    <property type="molecule type" value="Genomic_DNA"/>
</dbReference>
<protein>
    <submittedName>
        <fullName evidence="3">GDSL lipase acylhydrolase family</fullName>
    </submittedName>
</protein>
<proteinExistence type="predicted"/>
<evidence type="ECO:0000313" key="3">
    <source>
        <dbReference type="EMBL" id="KAF5556355.1"/>
    </source>
</evidence>
<dbReference type="InterPro" id="IPR036514">
    <property type="entry name" value="SGNH_hydro_sf"/>
</dbReference>
<dbReference type="CDD" id="cd01838">
    <property type="entry name" value="Isoamyl_acetate_hydrolase_like"/>
    <property type="match status" value="1"/>
</dbReference>
<feature type="compositionally biased region" description="Basic and acidic residues" evidence="1">
    <location>
        <begin position="271"/>
        <end position="283"/>
    </location>
</feature>
<feature type="domain" description="SGNH hydrolase-type esterase" evidence="2">
    <location>
        <begin position="26"/>
        <end position="224"/>
    </location>
</feature>
<dbReference type="Gene3D" id="3.40.50.1110">
    <property type="entry name" value="SGNH hydrolase"/>
    <property type="match status" value="1"/>
</dbReference>
<dbReference type="InterPro" id="IPR045136">
    <property type="entry name" value="Iah1-like"/>
</dbReference>
<feature type="region of interest" description="Disordered" evidence="1">
    <location>
        <begin position="263"/>
        <end position="283"/>
    </location>
</feature>
<name>A0A8H5JLS2_9HYPO</name>
<gene>
    <name evidence="3" type="ORF">FMEXI_1198</name>
</gene>
<reference evidence="3 4" key="1">
    <citation type="submission" date="2020-05" db="EMBL/GenBank/DDBJ databases">
        <title>Identification and distribution of gene clusters putatively required for synthesis of sphingolipid metabolism inhibitors in phylogenetically diverse species of the filamentous fungus Fusarium.</title>
        <authorList>
            <person name="Kim H.-S."/>
            <person name="Busman M."/>
            <person name="Brown D.W."/>
            <person name="Divon H."/>
            <person name="Uhlig S."/>
            <person name="Proctor R.H."/>
        </authorList>
    </citation>
    <scope>NUCLEOTIDE SEQUENCE [LARGE SCALE GENOMIC DNA]</scope>
    <source>
        <strain evidence="3 4">NRRL 53147</strain>
    </source>
</reference>
<dbReference type="InterPro" id="IPR013830">
    <property type="entry name" value="SGNH_hydro"/>
</dbReference>
<sequence>MNVQSYQSPELAAQVASLPPPPQLLLFGDSITQGAFSLQSELARWYVRRLDVLNRGFGGYNTNSALTLLPSFFPAVAPSRTVPRVAAMTVHFGANDSCSPGEPQHCDFDTFKANVRRILNWEGVRLHKTKVLLVTPSPVEEYRLPHDGKGRADRVAMYADAIRDIGKEENVPVVDLWTAMMRTANRGNTAVNGILSGSSRTVPSMELGRLFYDGLHLNEEGYRIYLEELLRVLEAEVPECRIEGTNEWYPEWIRFHPPATLSVDEDEAREDEARLTSKRRRDE</sequence>
<keyword evidence="3" id="KW-0378">Hydrolase</keyword>
<dbReference type="AlphaFoldDB" id="A0A8H5JLS2"/>
<keyword evidence="4" id="KW-1185">Reference proteome</keyword>
<dbReference type="Pfam" id="PF13472">
    <property type="entry name" value="Lipase_GDSL_2"/>
    <property type="match status" value="1"/>
</dbReference>
<evidence type="ECO:0000313" key="4">
    <source>
        <dbReference type="Proteomes" id="UP000522262"/>
    </source>
</evidence>
<dbReference type="GO" id="GO:0016787">
    <property type="term" value="F:hydrolase activity"/>
    <property type="evidence" value="ECO:0007669"/>
    <property type="project" value="UniProtKB-KW"/>
</dbReference>
<dbReference type="Proteomes" id="UP000522262">
    <property type="component" value="Unassembled WGS sequence"/>
</dbReference>
<accession>A0A8H5JLS2</accession>
<dbReference type="PANTHER" id="PTHR14209">
    <property type="entry name" value="ISOAMYL ACETATE-HYDROLYZING ESTERASE 1"/>
    <property type="match status" value="1"/>
</dbReference>
<dbReference type="PANTHER" id="PTHR14209:SF19">
    <property type="entry name" value="ISOAMYL ACETATE-HYDROLYZING ESTERASE 1 HOMOLOG"/>
    <property type="match status" value="1"/>
</dbReference>
<evidence type="ECO:0000256" key="1">
    <source>
        <dbReference type="SAM" id="MobiDB-lite"/>
    </source>
</evidence>
<dbReference type="SUPFAM" id="SSF52266">
    <property type="entry name" value="SGNH hydrolase"/>
    <property type="match status" value="1"/>
</dbReference>
<evidence type="ECO:0000259" key="2">
    <source>
        <dbReference type="Pfam" id="PF13472"/>
    </source>
</evidence>
<organism evidence="3 4">
    <name type="scientific">Fusarium mexicanum</name>
    <dbReference type="NCBI Taxonomy" id="751941"/>
    <lineage>
        <taxon>Eukaryota</taxon>
        <taxon>Fungi</taxon>
        <taxon>Dikarya</taxon>
        <taxon>Ascomycota</taxon>
        <taxon>Pezizomycotina</taxon>
        <taxon>Sordariomycetes</taxon>
        <taxon>Hypocreomycetidae</taxon>
        <taxon>Hypocreales</taxon>
        <taxon>Nectriaceae</taxon>
        <taxon>Fusarium</taxon>
        <taxon>Fusarium fujikuroi species complex</taxon>
    </lineage>
</organism>